<dbReference type="SUPFAM" id="SSF47095">
    <property type="entry name" value="HMG-box"/>
    <property type="match status" value="1"/>
</dbReference>
<dbReference type="Pfam" id="PF00505">
    <property type="entry name" value="HMG_box"/>
    <property type="match status" value="1"/>
</dbReference>
<dbReference type="GO" id="GO:0000122">
    <property type="term" value="P:negative regulation of transcription by RNA polymerase II"/>
    <property type="evidence" value="ECO:0007669"/>
    <property type="project" value="TreeGrafter"/>
</dbReference>
<dbReference type="SMART" id="SM00398">
    <property type="entry name" value="HMG"/>
    <property type="match status" value="1"/>
</dbReference>
<proteinExistence type="predicted"/>
<evidence type="ECO:0000256" key="4">
    <source>
        <dbReference type="PROSITE-ProRule" id="PRU00267"/>
    </source>
</evidence>
<organism evidence="7">
    <name type="scientific">Menopon gallinae</name>
    <name type="common">poultry shaft louse</name>
    <dbReference type="NCBI Taxonomy" id="328185"/>
    <lineage>
        <taxon>Eukaryota</taxon>
        <taxon>Metazoa</taxon>
        <taxon>Ecdysozoa</taxon>
        <taxon>Arthropoda</taxon>
        <taxon>Hexapoda</taxon>
        <taxon>Insecta</taxon>
        <taxon>Pterygota</taxon>
        <taxon>Neoptera</taxon>
        <taxon>Paraneoptera</taxon>
        <taxon>Psocodea</taxon>
        <taxon>Troctomorpha</taxon>
        <taxon>Phthiraptera</taxon>
        <taxon>Amblycera</taxon>
        <taxon>Menoponidae</taxon>
        <taxon>Menopon</taxon>
    </lineage>
</organism>
<dbReference type="AlphaFoldDB" id="A0AAW2HWG5"/>
<dbReference type="Gene3D" id="1.10.30.10">
    <property type="entry name" value="High mobility group box domain"/>
    <property type="match status" value="1"/>
</dbReference>
<dbReference type="PANTHER" id="PTHR10270">
    <property type="entry name" value="SOX TRANSCRIPTION FACTOR"/>
    <property type="match status" value="1"/>
</dbReference>
<evidence type="ECO:0000256" key="2">
    <source>
        <dbReference type="ARBA" id="ARBA00023125"/>
    </source>
</evidence>
<evidence type="ECO:0000313" key="7">
    <source>
        <dbReference type="EMBL" id="KAL0274208.1"/>
    </source>
</evidence>
<feature type="compositionally biased region" description="Basic and acidic residues" evidence="5">
    <location>
        <begin position="91"/>
        <end position="107"/>
    </location>
</feature>
<evidence type="ECO:0000259" key="6">
    <source>
        <dbReference type="PROSITE" id="PS50118"/>
    </source>
</evidence>
<evidence type="ECO:0000256" key="5">
    <source>
        <dbReference type="SAM" id="MobiDB-lite"/>
    </source>
</evidence>
<dbReference type="GO" id="GO:0007420">
    <property type="term" value="P:brain development"/>
    <property type="evidence" value="ECO:0007669"/>
    <property type="project" value="TreeGrafter"/>
</dbReference>
<dbReference type="CDD" id="cd22028">
    <property type="entry name" value="HMG-box_SoxA_SoxB_SoxG"/>
    <property type="match status" value="1"/>
</dbReference>
<comment type="subcellular location">
    <subcellularLocation>
        <location evidence="1">Nucleus</location>
    </subcellularLocation>
</comment>
<sequence length="175" mass="20166">MNAFMIWSRIQRKKLAVLHPKMHNSEISKRLGIEWKMLTEPEKRPFIDEAKRLRAQHMIDHPEYKYRPRRKPKPTQKLQKEAETVPQKVSESARLDEGKEPRRHDSARVSMHGPLPPFQGFQSCFPLPFASFGHGSSSSAFFQAAVAAEAYMNAYNDLTSTNGRITSFFSPQTHL</sequence>
<gene>
    <name evidence="7" type="ORF">PYX00_006686</name>
</gene>
<dbReference type="InterPro" id="IPR036910">
    <property type="entry name" value="HMG_box_dom_sf"/>
</dbReference>
<dbReference type="FunFam" id="1.10.30.10:FF:000002">
    <property type="entry name" value="transcription factor Sox-2"/>
    <property type="match status" value="1"/>
</dbReference>
<accession>A0AAW2HWG5</accession>
<dbReference type="EMBL" id="JARGDH010000003">
    <property type="protein sequence ID" value="KAL0274208.1"/>
    <property type="molecule type" value="Genomic_DNA"/>
</dbReference>
<comment type="caution">
    <text evidence="7">The sequence shown here is derived from an EMBL/GenBank/DDBJ whole genome shotgun (WGS) entry which is preliminary data.</text>
</comment>
<feature type="region of interest" description="Disordered" evidence="5">
    <location>
        <begin position="65"/>
        <end position="113"/>
    </location>
</feature>
<keyword evidence="3 4" id="KW-0539">Nucleus</keyword>
<dbReference type="GO" id="GO:0005634">
    <property type="term" value="C:nucleus"/>
    <property type="evidence" value="ECO:0007669"/>
    <property type="project" value="UniProtKB-SubCell"/>
</dbReference>
<feature type="DNA-binding region" description="HMG box" evidence="4">
    <location>
        <begin position="1"/>
        <end position="65"/>
    </location>
</feature>
<protein>
    <recommendedName>
        <fullName evidence="6">HMG box domain-containing protein</fullName>
    </recommendedName>
</protein>
<dbReference type="InterPro" id="IPR009071">
    <property type="entry name" value="HMG_box_dom"/>
</dbReference>
<keyword evidence="2 4" id="KW-0238">DNA-binding</keyword>
<dbReference type="PROSITE" id="PS50118">
    <property type="entry name" value="HMG_BOX_2"/>
    <property type="match status" value="1"/>
</dbReference>
<dbReference type="PANTHER" id="PTHR10270:SF324">
    <property type="entry name" value="SOX DOMAIN-CONTAINING PROTEIN DICHAETE-RELATED"/>
    <property type="match status" value="1"/>
</dbReference>
<name>A0AAW2HWG5_9NEOP</name>
<evidence type="ECO:0000256" key="1">
    <source>
        <dbReference type="ARBA" id="ARBA00004123"/>
    </source>
</evidence>
<reference evidence="7" key="1">
    <citation type="journal article" date="2024" name="Gigascience">
        <title>Chromosome-level genome of the poultry shaft louse Menopon gallinae provides insight into the host-switching and adaptive evolution of parasitic lice.</title>
        <authorList>
            <person name="Xu Y."/>
            <person name="Ma L."/>
            <person name="Liu S."/>
            <person name="Liang Y."/>
            <person name="Liu Q."/>
            <person name="He Z."/>
            <person name="Tian L."/>
            <person name="Duan Y."/>
            <person name="Cai W."/>
            <person name="Li H."/>
            <person name="Song F."/>
        </authorList>
    </citation>
    <scope>NUCLEOTIDE SEQUENCE</scope>
    <source>
        <strain evidence="7">Cailab_2023a</strain>
    </source>
</reference>
<dbReference type="GO" id="GO:0030182">
    <property type="term" value="P:neuron differentiation"/>
    <property type="evidence" value="ECO:0007669"/>
    <property type="project" value="TreeGrafter"/>
</dbReference>
<dbReference type="InterPro" id="IPR050140">
    <property type="entry name" value="SRY-related_HMG-box_TF-like"/>
</dbReference>
<evidence type="ECO:0000256" key="3">
    <source>
        <dbReference type="ARBA" id="ARBA00023242"/>
    </source>
</evidence>
<dbReference type="GO" id="GO:0000978">
    <property type="term" value="F:RNA polymerase II cis-regulatory region sequence-specific DNA binding"/>
    <property type="evidence" value="ECO:0007669"/>
    <property type="project" value="TreeGrafter"/>
</dbReference>
<dbReference type="GO" id="GO:0001228">
    <property type="term" value="F:DNA-binding transcription activator activity, RNA polymerase II-specific"/>
    <property type="evidence" value="ECO:0007669"/>
    <property type="project" value="TreeGrafter"/>
</dbReference>
<feature type="domain" description="HMG box" evidence="6">
    <location>
        <begin position="1"/>
        <end position="65"/>
    </location>
</feature>